<evidence type="ECO:0000256" key="3">
    <source>
        <dbReference type="ARBA" id="ARBA00023242"/>
    </source>
</evidence>
<dbReference type="AlphaFoldDB" id="A0A5E4N3F4"/>
<keyword evidence="7" id="KW-1185">Reference proteome</keyword>
<evidence type="ECO:0000259" key="4">
    <source>
        <dbReference type="Pfam" id="PF18192"/>
    </source>
</evidence>
<feature type="domain" description="DNTTIP1 dimerisation" evidence="4">
    <location>
        <begin position="101"/>
        <end position="168"/>
    </location>
</feature>
<dbReference type="OrthoDB" id="5860246at2759"/>
<dbReference type="Pfam" id="PF18192">
    <property type="entry name" value="DNTTIP1_dimer"/>
    <property type="match status" value="1"/>
</dbReference>
<keyword evidence="2" id="KW-0238">DNA-binding</keyword>
<dbReference type="GO" id="GO:0003677">
    <property type="term" value="F:DNA binding"/>
    <property type="evidence" value="ECO:0007669"/>
    <property type="project" value="UniProtKB-KW"/>
</dbReference>
<feature type="domain" description="TdIF1 C-terminal" evidence="5">
    <location>
        <begin position="246"/>
        <end position="335"/>
    </location>
</feature>
<dbReference type="GO" id="GO:0005634">
    <property type="term" value="C:nucleus"/>
    <property type="evidence" value="ECO:0007669"/>
    <property type="project" value="UniProtKB-SubCell"/>
</dbReference>
<sequence length="462" mass="51902">MVVHKIPIKHINDDQHIQQMVTQQPTSFHRSSKPVPLVRQAPVFDLEVITSDNFVPWTNTFNMRQVTLANIIDVPNGNNNSEKATTKAVKMRAKNLVNAAKSLDLLRQNLQNSINKDIDNVIKKYLTTYFGLAIDNVKNNLGSNCVTEDHIREVCRTMLDEAKLMYSNPPLSSSNSPFNTAQTTDMLIESRFVKQHSKNRSLLKRKEPPVQEADNKINPIVEQTSSHQPLVKFQSAWDPTKIHSQTLFVLATRANKRGGRMYNKHPELFQYTIDLEDREWLMKQKLFVLPPPSPANSTSILLLEDVQLILSSVNYKNNPHELKGFELPEFILNKVRNTMLLNKPPDLQSPQQIIITENGEIEDHAPCSITLNENTNSSITQSAAHSESSSIIISGTSTTLAEALNMLEYGERLPPHNEIPHSSPNNNSGLATTHSTLTALLAAENNFMSNSSHTSNNTQFGM</sequence>
<evidence type="ECO:0000313" key="7">
    <source>
        <dbReference type="Proteomes" id="UP000325440"/>
    </source>
</evidence>
<dbReference type="Pfam" id="PF21229">
    <property type="entry name" value="TdIF1_2nd"/>
    <property type="match status" value="1"/>
</dbReference>
<protein>
    <submittedName>
        <fullName evidence="6">Uncharacterized protein</fullName>
    </submittedName>
</protein>
<dbReference type="PANTHER" id="PTHR23399:SF2">
    <property type="entry name" value="DEOXYNUCLEOTIDYLTRANSFERASE TERMINAL-INTERACTING PROTEIN 1"/>
    <property type="match status" value="1"/>
</dbReference>
<dbReference type="GO" id="GO:0031491">
    <property type="term" value="F:nucleosome binding"/>
    <property type="evidence" value="ECO:0007669"/>
    <property type="project" value="TreeGrafter"/>
</dbReference>
<gene>
    <name evidence="6" type="ORF">CINCED_3A023919</name>
</gene>
<evidence type="ECO:0000313" key="6">
    <source>
        <dbReference type="EMBL" id="VVC39170.1"/>
    </source>
</evidence>
<dbReference type="InterPro" id="IPR026064">
    <property type="entry name" value="TdIF1"/>
</dbReference>
<reference evidence="6 7" key="1">
    <citation type="submission" date="2019-08" db="EMBL/GenBank/DDBJ databases">
        <authorList>
            <person name="Alioto T."/>
            <person name="Alioto T."/>
            <person name="Gomez Garrido J."/>
        </authorList>
    </citation>
    <scope>NUCLEOTIDE SEQUENCE [LARGE SCALE GENOMIC DNA]</scope>
</reference>
<dbReference type="PANTHER" id="PTHR23399">
    <property type="entry name" value="DEOXYNUCLEOTIDYLTRANSFERASE TERMINAL-INTERACTING PROTEIN 1"/>
    <property type="match status" value="1"/>
</dbReference>
<accession>A0A5E4N3F4</accession>
<organism evidence="6 7">
    <name type="scientific">Cinara cedri</name>
    <dbReference type="NCBI Taxonomy" id="506608"/>
    <lineage>
        <taxon>Eukaryota</taxon>
        <taxon>Metazoa</taxon>
        <taxon>Ecdysozoa</taxon>
        <taxon>Arthropoda</taxon>
        <taxon>Hexapoda</taxon>
        <taxon>Insecta</taxon>
        <taxon>Pterygota</taxon>
        <taxon>Neoptera</taxon>
        <taxon>Paraneoptera</taxon>
        <taxon>Hemiptera</taxon>
        <taxon>Sternorrhyncha</taxon>
        <taxon>Aphidomorpha</taxon>
        <taxon>Aphidoidea</taxon>
        <taxon>Aphididae</taxon>
        <taxon>Lachninae</taxon>
        <taxon>Cinara</taxon>
    </lineage>
</organism>
<keyword evidence="3" id="KW-0539">Nucleus</keyword>
<dbReference type="EMBL" id="CABPRJ010001894">
    <property type="protein sequence ID" value="VVC39170.1"/>
    <property type="molecule type" value="Genomic_DNA"/>
</dbReference>
<comment type="subcellular location">
    <subcellularLocation>
        <location evidence="1">Nucleus</location>
    </subcellularLocation>
</comment>
<evidence type="ECO:0000256" key="2">
    <source>
        <dbReference type="ARBA" id="ARBA00023125"/>
    </source>
</evidence>
<evidence type="ECO:0000256" key="1">
    <source>
        <dbReference type="ARBA" id="ARBA00004123"/>
    </source>
</evidence>
<proteinExistence type="predicted"/>
<dbReference type="Proteomes" id="UP000325440">
    <property type="component" value="Unassembled WGS sequence"/>
</dbReference>
<dbReference type="InterPro" id="IPR049121">
    <property type="entry name" value="TdIF1_C"/>
</dbReference>
<dbReference type="InterPro" id="IPR041384">
    <property type="entry name" value="DNTTIP1_dimer"/>
</dbReference>
<name>A0A5E4N3F4_9HEMI</name>
<evidence type="ECO:0000259" key="5">
    <source>
        <dbReference type="Pfam" id="PF21229"/>
    </source>
</evidence>